<dbReference type="Pfam" id="PF12823">
    <property type="entry name" value="DUF3817"/>
    <property type="match status" value="1"/>
</dbReference>
<keyword evidence="4 6" id="KW-1133">Transmembrane helix</keyword>
<keyword evidence="2" id="KW-1003">Cell membrane</keyword>
<evidence type="ECO:0000256" key="4">
    <source>
        <dbReference type="ARBA" id="ARBA00022989"/>
    </source>
</evidence>
<name>A0ABS2DKI1_9BACI</name>
<evidence type="ECO:0000256" key="1">
    <source>
        <dbReference type="ARBA" id="ARBA00004651"/>
    </source>
</evidence>
<feature type="transmembrane region" description="Helical" evidence="6">
    <location>
        <begin position="6"/>
        <end position="26"/>
    </location>
</feature>
<dbReference type="RefSeq" id="WP_204204353.1">
    <property type="nucleotide sequence ID" value="NZ_JAFELM010000036.1"/>
</dbReference>
<evidence type="ECO:0000256" key="3">
    <source>
        <dbReference type="ARBA" id="ARBA00022692"/>
    </source>
</evidence>
<keyword evidence="9" id="KW-1185">Reference proteome</keyword>
<dbReference type="InterPro" id="IPR023845">
    <property type="entry name" value="DUF3817_TM"/>
</dbReference>
<dbReference type="EMBL" id="JAFELM010000036">
    <property type="protein sequence ID" value="MBM6619000.1"/>
    <property type="molecule type" value="Genomic_DNA"/>
</dbReference>
<gene>
    <name evidence="8" type="ORF">JR050_15125</name>
</gene>
<dbReference type="PANTHER" id="PTHR40077:SF1">
    <property type="entry name" value="MEMBRANE PROTEIN"/>
    <property type="match status" value="1"/>
</dbReference>
<feature type="transmembrane region" description="Helical" evidence="6">
    <location>
        <begin position="38"/>
        <end position="63"/>
    </location>
</feature>
<keyword evidence="3 6" id="KW-0812">Transmembrane</keyword>
<dbReference type="PANTHER" id="PTHR40077">
    <property type="entry name" value="MEMBRANE PROTEIN-RELATED"/>
    <property type="match status" value="1"/>
</dbReference>
<evidence type="ECO:0000256" key="5">
    <source>
        <dbReference type="ARBA" id="ARBA00023136"/>
    </source>
</evidence>
<feature type="domain" description="DUF3817" evidence="7">
    <location>
        <begin position="7"/>
        <end position="94"/>
    </location>
</feature>
<comment type="caution">
    <text evidence="8">The sequence shown here is derived from an EMBL/GenBank/DDBJ whole genome shotgun (WGS) entry which is preliminary data.</text>
</comment>
<evidence type="ECO:0000313" key="8">
    <source>
        <dbReference type="EMBL" id="MBM6619000.1"/>
    </source>
</evidence>
<proteinExistence type="predicted"/>
<organism evidence="8 9">
    <name type="scientific">Bacillus suaedaesalsae</name>
    <dbReference type="NCBI Taxonomy" id="2810349"/>
    <lineage>
        <taxon>Bacteria</taxon>
        <taxon>Bacillati</taxon>
        <taxon>Bacillota</taxon>
        <taxon>Bacilli</taxon>
        <taxon>Bacillales</taxon>
        <taxon>Bacillaceae</taxon>
        <taxon>Bacillus</taxon>
    </lineage>
</organism>
<feature type="transmembrane region" description="Helical" evidence="6">
    <location>
        <begin position="69"/>
        <end position="88"/>
    </location>
</feature>
<reference evidence="8 9" key="1">
    <citation type="submission" date="2021-02" db="EMBL/GenBank/DDBJ databases">
        <title>Bacillus sp. RD4P76, an endophyte from a halophyte.</title>
        <authorList>
            <person name="Sun J.-Q."/>
        </authorList>
    </citation>
    <scope>NUCLEOTIDE SEQUENCE [LARGE SCALE GENOMIC DNA]</scope>
    <source>
        <strain evidence="8 9">RD4P76</strain>
    </source>
</reference>
<keyword evidence="5 6" id="KW-0472">Membrane</keyword>
<sequence length="97" mass="10996">MLLNPIGRLRIIGFIEGMSYLILVFIAMPLKYWANIPIAVSVTGMLHGVFFVLFILALAHVFFAYRKSFWFGLGGVIASLIPFGTFILDKRLQKMNE</sequence>
<dbReference type="NCBIfam" id="TIGR03954">
    <property type="entry name" value="integ_memb_HG"/>
    <property type="match status" value="1"/>
</dbReference>
<protein>
    <submittedName>
        <fullName evidence="8">DUF3817 domain-containing protein</fullName>
    </submittedName>
</protein>
<accession>A0ABS2DKI1</accession>
<evidence type="ECO:0000256" key="2">
    <source>
        <dbReference type="ARBA" id="ARBA00022475"/>
    </source>
</evidence>
<evidence type="ECO:0000259" key="7">
    <source>
        <dbReference type="Pfam" id="PF12823"/>
    </source>
</evidence>
<comment type="subcellular location">
    <subcellularLocation>
        <location evidence="1">Cell membrane</location>
        <topology evidence="1">Multi-pass membrane protein</topology>
    </subcellularLocation>
</comment>
<evidence type="ECO:0000256" key="6">
    <source>
        <dbReference type="SAM" id="Phobius"/>
    </source>
</evidence>
<evidence type="ECO:0000313" key="9">
    <source>
        <dbReference type="Proteomes" id="UP001518925"/>
    </source>
</evidence>
<dbReference type="Proteomes" id="UP001518925">
    <property type="component" value="Unassembled WGS sequence"/>
</dbReference>